<evidence type="ECO:0000313" key="3">
    <source>
        <dbReference type="Proteomes" id="UP000192330"/>
    </source>
</evidence>
<dbReference type="STRING" id="1387277.SAMN06295998_11124"/>
<dbReference type="Gene3D" id="1.10.150.20">
    <property type="entry name" value="5' to 3' exonuclease, C-terminal subdomain"/>
    <property type="match status" value="1"/>
</dbReference>
<dbReference type="EMBL" id="FWYD01000011">
    <property type="protein sequence ID" value="SMC92829.1"/>
    <property type="molecule type" value="Genomic_DNA"/>
</dbReference>
<accession>A0A1W2D5U9</accession>
<dbReference type="OrthoDB" id="7861542at2"/>
<evidence type="ECO:0000313" key="2">
    <source>
        <dbReference type="EMBL" id="SMC92829.1"/>
    </source>
</evidence>
<sequence length="116" mass="12983">MSTPVSSIRNLGPAVEEACARSGIRSAEELRELGAHEGYRRMLLCGTRPHFIVYYVLHMALQGRPWNDCEGKEKEALRTRFDQLKSEVSRSTDKGRSALEAALDAIGVIERPKRPS</sequence>
<keyword evidence="3" id="KW-1185">Reference proteome</keyword>
<dbReference type="Proteomes" id="UP000192330">
    <property type="component" value="Unassembled WGS sequence"/>
</dbReference>
<dbReference type="Pfam" id="PF04994">
    <property type="entry name" value="TfoX_C"/>
    <property type="match status" value="1"/>
</dbReference>
<name>A0A1W2D5U9_9RHOB</name>
<evidence type="ECO:0000259" key="1">
    <source>
        <dbReference type="Pfam" id="PF04994"/>
    </source>
</evidence>
<dbReference type="RefSeq" id="WP_084353511.1">
    <property type="nucleotide sequence ID" value="NZ_FWYD01000011.1"/>
</dbReference>
<reference evidence="2 3" key="1">
    <citation type="submission" date="2017-04" db="EMBL/GenBank/DDBJ databases">
        <authorList>
            <person name="Afonso C.L."/>
            <person name="Miller P.J."/>
            <person name="Scott M.A."/>
            <person name="Spackman E."/>
            <person name="Goraichik I."/>
            <person name="Dimitrov K.M."/>
            <person name="Suarez D.L."/>
            <person name="Swayne D.E."/>
        </authorList>
    </citation>
    <scope>NUCLEOTIDE SEQUENCE [LARGE SCALE GENOMIC DNA]</scope>
    <source>
        <strain evidence="2 3">CGMCC 1.12644</strain>
    </source>
</reference>
<proteinExistence type="predicted"/>
<protein>
    <submittedName>
        <fullName evidence="2">TfoX C-terminal domain-containing protein</fullName>
    </submittedName>
</protein>
<feature type="domain" description="TfoX C-terminal" evidence="1">
    <location>
        <begin position="4"/>
        <end position="79"/>
    </location>
</feature>
<gene>
    <name evidence="2" type="ORF">SAMN06295998_11124</name>
</gene>
<dbReference type="AlphaFoldDB" id="A0A1W2D5U9"/>
<dbReference type="InterPro" id="IPR007077">
    <property type="entry name" value="TfoX_C"/>
</dbReference>
<organism evidence="2 3">
    <name type="scientific">Primorskyibacter flagellatus</name>
    <dbReference type="NCBI Taxonomy" id="1387277"/>
    <lineage>
        <taxon>Bacteria</taxon>
        <taxon>Pseudomonadati</taxon>
        <taxon>Pseudomonadota</taxon>
        <taxon>Alphaproteobacteria</taxon>
        <taxon>Rhodobacterales</taxon>
        <taxon>Roseobacteraceae</taxon>
        <taxon>Primorskyibacter</taxon>
    </lineage>
</organism>